<dbReference type="PRINTS" id="PR00684">
    <property type="entry name" value="T4LYSOZYME"/>
</dbReference>
<gene>
    <name evidence="9" type="ORF">EV682_103311</name>
    <name evidence="8" type="ORF">NCTC11159_02274</name>
</gene>
<dbReference type="EMBL" id="SMBT01000003">
    <property type="protein sequence ID" value="TCU88727.1"/>
    <property type="molecule type" value="Genomic_DNA"/>
</dbReference>
<dbReference type="InterPro" id="IPR034690">
    <property type="entry name" value="Endolysin_T4_type"/>
</dbReference>
<name>A0A377Q8I8_9NEIS</name>
<sequence length="186" mass="20194">MQTSQATIYISDKARAKAISFIRAAEDVKLKAYPDSGGVLTIGYGHVIHDVDILPPSSPLNCAAMPDRFLQTAAGQRMAANLVITPAIAEYLLQTDLALAAGAVGELSKTVHLNSNQQAALIALVFNIGVSAFNGSTLIKKIKLNRPIAEIEHEFLRWRFDNGKENAGLLSRRKAEFTLYVCARDL</sequence>
<dbReference type="InterPro" id="IPR001165">
    <property type="entry name" value="T4-type_lysozyme"/>
</dbReference>
<proteinExistence type="inferred from homology"/>
<reference evidence="8 10" key="1">
    <citation type="submission" date="2018-06" db="EMBL/GenBank/DDBJ databases">
        <authorList>
            <consortium name="Pathogen Informatics"/>
            <person name="Doyle S."/>
        </authorList>
    </citation>
    <scope>NUCLEOTIDE SEQUENCE [LARGE SCALE GENOMIC DNA]</scope>
    <source>
        <strain evidence="8 10">NCTC11159</strain>
    </source>
</reference>
<dbReference type="AlphaFoldDB" id="A0A377Q8I8"/>
<dbReference type="CDD" id="cd00737">
    <property type="entry name" value="lyz_endolysin_autolysin"/>
    <property type="match status" value="1"/>
</dbReference>
<dbReference type="GO" id="GO:0042742">
    <property type="term" value="P:defense response to bacterium"/>
    <property type="evidence" value="ECO:0007669"/>
    <property type="project" value="UniProtKB-KW"/>
</dbReference>
<evidence type="ECO:0000256" key="1">
    <source>
        <dbReference type="ARBA" id="ARBA00000632"/>
    </source>
</evidence>
<evidence type="ECO:0000256" key="3">
    <source>
        <dbReference type="ARBA" id="ARBA00022638"/>
    </source>
</evidence>
<comment type="catalytic activity">
    <reaction evidence="1 7">
        <text>Hydrolysis of (1-&gt;4)-beta-linkages between N-acetylmuramic acid and N-acetyl-D-glucosamine residues in a peptidoglycan and between N-acetyl-D-glucosamine residues in chitodextrins.</text>
        <dbReference type="EC" id="3.2.1.17"/>
    </reaction>
</comment>
<dbReference type="InterPro" id="IPR023347">
    <property type="entry name" value="Lysozyme_dom_sf"/>
</dbReference>
<dbReference type="PANTHER" id="PTHR38107">
    <property type="match status" value="1"/>
</dbReference>
<dbReference type="GO" id="GO:0016998">
    <property type="term" value="P:cell wall macromolecule catabolic process"/>
    <property type="evidence" value="ECO:0007669"/>
    <property type="project" value="InterPro"/>
</dbReference>
<evidence type="ECO:0000256" key="2">
    <source>
        <dbReference type="ARBA" id="ARBA00022529"/>
    </source>
</evidence>
<accession>A0A377Q8I8</accession>
<evidence type="ECO:0000256" key="7">
    <source>
        <dbReference type="RuleBase" id="RU003788"/>
    </source>
</evidence>
<reference evidence="9 11" key="2">
    <citation type="submission" date="2019-03" db="EMBL/GenBank/DDBJ databases">
        <title>Genomic Encyclopedia of Type Strains, Phase IV (KMG-IV): sequencing the most valuable type-strain genomes for metagenomic binning, comparative biology and taxonomic classification.</title>
        <authorList>
            <person name="Goeker M."/>
        </authorList>
    </citation>
    <scope>NUCLEOTIDE SEQUENCE [LARGE SCALE GENOMIC DNA]</scope>
    <source>
        <strain evidence="9 11">DSM 3764</strain>
    </source>
</reference>
<keyword evidence="3 7" id="KW-0081">Bacteriolytic enzyme</keyword>
<evidence type="ECO:0000256" key="4">
    <source>
        <dbReference type="ARBA" id="ARBA00022801"/>
    </source>
</evidence>
<evidence type="ECO:0000313" key="9">
    <source>
        <dbReference type="EMBL" id="TCU88727.1"/>
    </source>
</evidence>
<dbReference type="InterPro" id="IPR051018">
    <property type="entry name" value="Bacteriophage_GH24"/>
</dbReference>
<evidence type="ECO:0000313" key="8">
    <source>
        <dbReference type="EMBL" id="STQ91202.1"/>
    </source>
</evidence>
<protein>
    <recommendedName>
        <fullName evidence="7">Lysozyme</fullName>
        <ecNumber evidence="7">3.2.1.17</ecNumber>
    </recommendedName>
</protein>
<keyword evidence="5" id="KW-1035">Host cytoplasm</keyword>
<dbReference type="EMBL" id="UGHR01000001">
    <property type="protein sequence ID" value="STQ91202.1"/>
    <property type="molecule type" value="Genomic_DNA"/>
</dbReference>
<evidence type="ECO:0000313" key="10">
    <source>
        <dbReference type="Proteomes" id="UP000255108"/>
    </source>
</evidence>
<keyword evidence="6 7" id="KW-0326">Glycosidase</keyword>
<dbReference type="GO" id="GO:0031640">
    <property type="term" value="P:killing of cells of another organism"/>
    <property type="evidence" value="ECO:0007669"/>
    <property type="project" value="UniProtKB-KW"/>
</dbReference>
<dbReference type="GO" id="GO:0009253">
    <property type="term" value="P:peptidoglycan catabolic process"/>
    <property type="evidence" value="ECO:0007669"/>
    <property type="project" value="InterPro"/>
</dbReference>
<dbReference type="Pfam" id="PF00959">
    <property type="entry name" value="Phage_lysozyme"/>
    <property type="match status" value="1"/>
</dbReference>
<dbReference type="SUPFAM" id="SSF53955">
    <property type="entry name" value="Lysozyme-like"/>
    <property type="match status" value="1"/>
</dbReference>
<dbReference type="Gene3D" id="1.10.530.40">
    <property type="match status" value="1"/>
</dbReference>
<dbReference type="HAMAP" id="MF_04110">
    <property type="entry name" value="ENDOLYSIN_T4"/>
    <property type="match status" value="1"/>
</dbReference>
<dbReference type="InterPro" id="IPR033907">
    <property type="entry name" value="Endolysin_autolysin"/>
</dbReference>
<keyword evidence="11" id="KW-1185">Reference proteome</keyword>
<keyword evidence="2 7" id="KW-0929">Antimicrobial</keyword>
<keyword evidence="4 7" id="KW-0378">Hydrolase</keyword>
<dbReference type="Proteomes" id="UP000255108">
    <property type="component" value="Unassembled WGS sequence"/>
</dbReference>
<dbReference type="InterPro" id="IPR002196">
    <property type="entry name" value="Glyco_hydro_24"/>
</dbReference>
<dbReference type="GO" id="GO:0003796">
    <property type="term" value="F:lysozyme activity"/>
    <property type="evidence" value="ECO:0007669"/>
    <property type="project" value="UniProtKB-EC"/>
</dbReference>
<comment type="similarity">
    <text evidence="7">Belongs to the glycosyl hydrolase 24 family.</text>
</comment>
<evidence type="ECO:0000256" key="5">
    <source>
        <dbReference type="ARBA" id="ARBA00023200"/>
    </source>
</evidence>
<evidence type="ECO:0000313" key="11">
    <source>
        <dbReference type="Proteomes" id="UP000295794"/>
    </source>
</evidence>
<evidence type="ECO:0000256" key="6">
    <source>
        <dbReference type="ARBA" id="ARBA00023295"/>
    </source>
</evidence>
<dbReference type="EC" id="3.2.1.17" evidence="7"/>
<dbReference type="InterPro" id="IPR023346">
    <property type="entry name" value="Lysozyme-like_dom_sf"/>
</dbReference>
<organism evidence="8 10">
    <name type="scientific">Iodobacter fluviatilis</name>
    <dbReference type="NCBI Taxonomy" id="537"/>
    <lineage>
        <taxon>Bacteria</taxon>
        <taxon>Pseudomonadati</taxon>
        <taxon>Pseudomonadota</taxon>
        <taxon>Betaproteobacteria</taxon>
        <taxon>Neisseriales</taxon>
        <taxon>Chitinibacteraceae</taxon>
        <taxon>Iodobacter</taxon>
    </lineage>
</organism>
<dbReference type="Proteomes" id="UP000295794">
    <property type="component" value="Unassembled WGS sequence"/>
</dbReference>
<dbReference type="PANTHER" id="PTHR38107:SF3">
    <property type="entry name" value="LYSOZYME RRRD-RELATED"/>
    <property type="match status" value="1"/>
</dbReference>